<protein>
    <recommendedName>
        <fullName evidence="7">TonB-dependent receptor</fullName>
    </recommendedName>
</protein>
<dbReference type="EMBL" id="CP017478">
    <property type="protein sequence ID" value="AOW21734.1"/>
    <property type="molecule type" value="Genomic_DNA"/>
</dbReference>
<dbReference type="Gene3D" id="2.40.170.20">
    <property type="entry name" value="TonB-dependent receptor, beta-barrel domain"/>
    <property type="match status" value="1"/>
</dbReference>
<keyword evidence="6" id="KW-1185">Reference proteome</keyword>
<comment type="subcellular location">
    <subcellularLocation>
        <location evidence="1">Cell outer membrane</location>
    </subcellularLocation>
</comment>
<evidence type="ECO:0000256" key="1">
    <source>
        <dbReference type="ARBA" id="ARBA00004442"/>
    </source>
</evidence>
<evidence type="ECO:0000256" key="2">
    <source>
        <dbReference type="ARBA" id="ARBA00023136"/>
    </source>
</evidence>
<dbReference type="Proteomes" id="UP000176050">
    <property type="component" value="Chromosome"/>
</dbReference>
<keyword evidence="3" id="KW-0998">Cell outer membrane</keyword>
<feature type="signal peptide" evidence="4">
    <location>
        <begin position="1"/>
        <end position="19"/>
    </location>
</feature>
<reference evidence="5 6" key="1">
    <citation type="submission" date="2016-10" db="EMBL/GenBank/DDBJ databases">
        <title>Lutibacter sp. LPB0138, isolated from marine gastropod.</title>
        <authorList>
            <person name="Kim E."/>
            <person name="Yi H."/>
        </authorList>
    </citation>
    <scope>NUCLEOTIDE SEQUENCE [LARGE SCALE GENOMIC DNA]</scope>
    <source>
        <strain evidence="5 6">LPB0138</strain>
    </source>
</reference>
<dbReference type="STRING" id="1850246.LPB138_14060"/>
<accession>A0A1D8PAX7</accession>
<gene>
    <name evidence="5" type="ORF">LPB138_14060</name>
</gene>
<feature type="chain" id="PRO_5009110968" description="TonB-dependent receptor" evidence="4">
    <location>
        <begin position="20"/>
        <end position="573"/>
    </location>
</feature>
<proteinExistence type="predicted"/>
<dbReference type="AlphaFoldDB" id="A0A1D8PAX7"/>
<evidence type="ECO:0000256" key="3">
    <source>
        <dbReference type="ARBA" id="ARBA00023237"/>
    </source>
</evidence>
<sequence length="573" mass="65115">MKKLILIFVSLITTSIVFAQTERVKDTLNTDEIIVVKPYTPTISDAFKIKENPTLENEKIAKDSIQYTIYSVPVASTFTPAKGKAQSVVREPLDKIYDNYIAAGFGNYTTPYLEAHLHSSSSRTNDFGAFVKHHSSKGGIKDVLLDDNFSDTRLDLYYKEFERDYNWELNAGVHHQIYNWYGLPQEATFDPEFLNSVEEKQKYLNIFAGGKVQFEDGILKGGTVELNQFSDDYNSSEIHLLAKPKIEFPISSELINTTAIVEFITGKFDQNYITDDNLKYTFLKLGVNPNFEVLRNDLTVNLGATVYYSFDLENKANKLFAYPNVTASYQVMEETLTAYAGVTGDLHQNSHREFAKENPFVSPTLNIQQTDQQYNAFIGTKGKLSSNVSYNFKVSYQNENNKPLYLQNFTKTDGIIPTTYGYEAGNSFRVVYDNVETFKINADINVDVSREFELGSTIEFSDYSTTNQVEAWNLPTIKATIFADYQTKKWYGGANLYFIGSRNEFIVPFEGVGESIELDSYVDLNLNGGYIFTDRLTAFGRVNNVLSTNYERFANYDVQGIQVLAGIIYKFDF</sequence>
<dbReference type="KEGG" id="lul:LPB138_14060"/>
<name>A0A1D8PAX7_9FLAO</name>
<evidence type="ECO:0000313" key="6">
    <source>
        <dbReference type="Proteomes" id="UP000176050"/>
    </source>
</evidence>
<evidence type="ECO:0000313" key="5">
    <source>
        <dbReference type="EMBL" id="AOW21734.1"/>
    </source>
</evidence>
<dbReference type="InterPro" id="IPR036942">
    <property type="entry name" value="Beta-barrel_TonB_sf"/>
</dbReference>
<dbReference type="GO" id="GO:0009279">
    <property type="term" value="C:cell outer membrane"/>
    <property type="evidence" value="ECO:0007669"/>
    <property type="project" value="UniProtKB-SubCell"/>
</dbReference>
<keyword evidence="4" id="KW-0732">Signal</keyword>
<dbReference type="RefSeq" id="WP_070237894.1">
    <property type="nucleotide sequence ID" value="NZ_CP017478.1"/>
</dbReference>
<dbReference type="OrthoDB" id="1264254at2"/>
<keyword evidence="2" id="KW-0472">Membrane</keyword>
<dbReference type="SUPFAM" id="SSF56935">
    <property type="entry name" value="Porins"/>
    <property type="match status" value="1"/>
</dbReference>
<evidence type="ECO:0000256" key="4">
    <source>
        <dbReference type="SAM" id="SignalP"/>
    </source>
</evidence>
<evidence type="ECO:0008006" key="7">
    <source>
        <dbReference type="Google" id="ProtNLM"/>
    </source>
</evidence>
<organism evidence="5 6">
    <name type="scientific">Urechidicola croceus</name>
    <dbReference type="NCBI Taxonomy" id="1850246"/>
    <lineage>
        <taxon>Bacteria</taxon>
        <taxon>Pseudomonadati</taxon>
        <taxon>Bacteroidota</taxon>
        <taxon>Flavobacteriia</taxon>
        <taxon>Flavobacteriales</taxon>
        <taxon>Flavobacteriaceae</taxon>
        <taxon>Urechidicola</taxon>
    </lineage>
</organism>